<organism evidence="2 3">
    <name type="scientific">Salix dunnii</name>
    <dbReference type="NCBI Taxonomy" id="1413687"/>
    <lineage>
        <taxon>Eukaryota</taxon>
        <taxon>Viridiplantae</taxon>
        <taxon>Streptophyta</taxon>
        <taxon>Embryophyta</taxon>
        <taxon>Tracheophyta</taxon>
        <taxon>Spermatophyta</taxon>
        <taxon>Magnoliopsida</taxon>
        <taxon>eudicotyledons</taxon>
        <taxon>Gunneridae</taxon>
        <taxon>Pentapetalae</taxon>
        <taxon>rosids</taxon>
        <taxon>fabids</taxon>
        <taxon>Malpighiales</taxon>
        <taxon>Salicaceae</taxon>
        <taxon>Saliceae</taxon>
        <taxon>Salix</taxon>
    </lineage>
</organism>
<dbReference type="Pfam" id="PF13960">
    <property type="entry name" value="DUF4218"/>
    <property type="match status" value="1"/>
</dbReference>
<dbReference type="Proteomes" id="UP000657918">
    <property type="component" value="Chromosome 16"/>
</dbReference>
<proteinExistence type="predicted"/>
<evidence type="ECO:0000313" key="2">
    <source>
        <dbReference type="EMBL" id="KAF9665111.1"/>
    </source>
</evidence>
<name>A0A835J966_9ROSI</name>
<dbReference type="OrthoDB" id="913961at2759"/>
<dbReference type="InterPro" id="IPR025452">
    <property type="entry name" value="DUF4218"/>
</dbReference>
<comment type="caution">
    <text evidence="2">The sequence shown here is derived from an EMBL/GenBank/DDBJ whole genome shotgun (WGS) entry which is preliminary data.</text>
</comment>
<sequence>MPSRVVLLLTATRVSQINMDDREWMYRRMRSGRVIEELPPFPRRSGLEMLAEVSKFTEGHKKVTNKVQVEGSICEAYLIDKITNFTSYYFGDDVQTIWNRVPRNDDGGAKIEASWKVIEGEGEKWQTKRGTLQKKKDISVEGQMRPRTAYVDG</sequence>
<accession>A0A835J966</accession>
<reference evidence="2 3" key="1">
    <citation type="submission" date="2020-10" db="EMBL/GenBank/DDBJ databases">
        <title>Plant Genome Project.</title>
        <authorList>
            <person name="Zhang R.-G."/>
        </authorList>
    </citation>
    <scope>NUCLEOTIDE SEQUENCE [LARGE SCALE GENOMIC DNA]</scope>
    <source>
        <strain evidence="2">FAFU-HL-1</strain>
        <tissue evidence="2">Leaf</tissue>
    </source>
</reference>
<dbReference type="EMBL" id="JADGMS010000016">
    <property type="protein sequence ID" value="KAF9665111.1"/>
    <property type="molecule type" value="Genomic_DNA"/>
</dbReference>
<gene>
    <name evidence="2" type="ORF">SADUNF_Sadunf16G0088200</name>
</gene>
<dbReference type="AlphaFoldDB" id="A0A835J966"/>
<evidence type="ECO:0000259" key="1">
    <source>
        <dbReference type="Pfam" id="PF13960"/>
    </source>
</evidence>
<protein>
    <recommendedName>
        <fullName evidence="1">DUF4218 domain-containing protein</fullName>
    </recommendedName>
</protein>
<evidence type="ECO:0000313" key="3">
    <source>
        <dbReference type="Proteomes" id="UP000657918"/>
    </source>
</evidence>
<feature type="domain" description="DUF4218" evidence="1">
    <location>
        <begin position="60"/>
        <end position="104"/>
    </location>
</feature>
<keyword evidence="3" id="KW-1185">Reference proteome</keyword>